<evidence type="ECO:0000313" key="3">
    <source>
        <dbReference type="Proteomes" id="UP000678276"/>
    </source>
</evidence>
<proteinExistence type="predicted"/>
<keyword evidence="3" id="KW-1185">Reference proteome</keyword>
<evidence type="ECO:0000313" key="2">
    <source>
        <dbReference type="EMBL" id="MBP0615471.1"/>
    </source>
</evidence>
<comment type="caution">
    <text evidence="2">The sequence shown here is derived from an EMBL/GenBank/DDBJ whole genome shotgun (WGS) entry which is preliminary data.</text>
</comment>
<dbReference type="EMBL" id="JAGJCF010000004">
    <property type="protein sequence ID" value="MBP0615471.1"/>
    <property type="molecule type" value="Genomic_DNA"/>
</dbReference>
<gene>
    <name evidence="2" type="ORF">J6595_07760</name>
</gene>
<evidence type="ECO:0008006" key="4">
    <source>
        <dbReference type="Google" id="ProtNLM"/>
    </source>
</evidence>
<feature type="compositionally biased region" description="Low complexity" evidence="1">
    <location>
        <begin position="217"/>
        <end position="227"/>
    </location>
</feature>
<name>A0ABS4BH09_9HYPH</name>
<sequence length="333" mass="35238">MTDFFDWLTATDSGIGADRLADAFKLSHQELRNTTTALAPAFALALQRAMVVPGAWAEISRHYKPFMDGHSSDLALGATESPVAKDLANALFGSRELVSAVSRNVSVASGVAPDTVELMIRNISVMTIGTMLRMMIANVTRGQPKGLAEGNYPEAMAEMLRRSANAFEAMGRPSNEPPPRQTPQMPGSDYLNRLFSDALTGTVPWLPPETGRRAEAARPSGAGAPPSNDASNPGEPLFAPYPALMEQFLRSFGGEMPDPAGDTAPAQAPAGSSSFPDRPRDVPGTASDTSGAPGEPDAESLADAAFAFQKDYARWMMEILSPPAGRQTGPEDG</sequence>
<evidence type="ECO:0000256" key="1">
    <source>
        <dbReference type="SAM" id="MobiDB-lite"/>
    </source>
</evidence>
<accession>A0ABS4BH09</accession>
<protein>
    <recommendedName>
        <fullName evidence="4">DUF937 domain-containing protein</fullName>
    </recommendedName>
</protein>
<dbReference type="RefSeq" id="WP_209593898.1">
    <property type="nucleotide sequence ID" value="NZ_JAGJCF010000004.1"/>
</dbReference>
<feature type="region of interest" description="Disordered" evidence="1">
    <location>
        <begin position="169"/>
        <end position="239"/>
    </location>
</feature>
<dbReference type="Proteomes" id="UP000678276">
    <property type="component" value="Unassembled WGS sequence"/>
</dbReference>
<feature type="region of interest" description="Disordered" evidence="1">
    <location>
        <begin position="252"/>
        <end position="303"/>
    </location>
</feature>
<reference evidence="2 3" key="1">
    <citation type="submission" date="2021-04" db="EMBL/GenBank/DDBJ databases">
        <title>Whole genome sequence of Jiella sp. KSK16Y-1.</title>
        <authorList>
            <person name="Tuo L."/>
        </authorList>
    </citation>
    <scope>NUCLEOTIDE SEQUENCE [LARGE SCALE GENOMIC DNA]</scope>
    <source>
        <strain evidence="2 3">KSK16Y-1</strain>
    </source>
</reference>
<organism evidence="2 3">
    <name type="scientific">Jiella mangrovi</name>
    <dbReference type="NCBI Taxonomy" id="2821407"/>
    <lineage>
        <taxon>Bacteria</taxon>
        <taxon>Pseudomonadati</taxon>
        <taxon>Pseudomonadota</taxon>
        <taxon>Alphaproteobacteria</taxon>
        <taxon>Hyphomicrobiales</taxon>
        <taxon>Aurantimonadaceae</taxon>
        <taxon>Jiella</taxon>
    </lineage>
</organism>